<dbReference type="KEGG" id="grs:C7S20_00325"/>
<dbReference type="EMBL" id="CP028136">
    <property type="protein sequence ID" value="AVR43840.1"/>
    <property type="molecule type" value="Genomic_DNA"/>
</dbReference>
<proteinExistence type="predicted"/>
<evidence type="ECO:0000313" key="3">
    <source>
        <dbReference type="Proteomes" id="UP000241507"/>
    </source>
</evidence>
<feature type="domain" description="Glycosyl transferase family 1" evidence="1">
    <location>
        <begin position="219"/>
        <end position="386"/>
    </location>
</feature>
<accession>A0A2R3Z0P4</accession>
<dbReference type="Proteomes" id="UP000241507">
    <property type="component" value="Chromosome"/>
</dbReference>
<name>A0A2R3Z0P4_9FLAO</name>
<dbReference type="AlphaFoldDB" id="A0A2R3Z0P4"/>
<dbReference type="InterPro" id="IPR001296">
    <property type="entry name" value="Glyco_trans_1"/>
</dbReference>
<dbReference type="CDD" id="cd03801">
    <property type="entry name" value="GT4_PimA-like"/>
    <property type="match status" value="1"/>
</dbReference>
<organism evidence="2 3">
    <name type="scientific">Christiangramia fulva</name>
    <dbReference type="NCBI Taxonomy" id="2126553"/>
    <lineage>
        <taxon>Bacteria</taxon>
        <taxon>Pseudomonadati</taxon>
        <taxon>Bacteroidota</taxon>
        <taxon>Flavobacteriia</taxon>
        <taxon>Flavobacteriales</taxon>
        <taxon>Flavobacteriaceae</taxon>
        <taxon>Christiangramia</taxon>
    </lineage>
</organism>
<dbReference type="Gene3D" id="3.40.50.2000">
    <property type="entry name" value="Glycogen Phosphorylase B"/>
    <property type="match status" value="2"/>
</dbReference>
<keyword evidence="3" id="KW-1185">Reference proteome</keyword>
<evidence type="ECO:0000259" key="1">
    <source>
        <dbReference type="Pfam" id="PF00534"/>
    </source>
</evidence>
<dbReference type="Pfam" id="PF00534">
    <property type="entry name" value="Glycos_transf_1"/>
    <property type="match status" value="1"/>
</dbReference>
<dbReference type="PANTHER" id="PTHR45947">
    <property type="entry name" value="SULFOQUINOVOSYL TRANSFERASE SQD2"/>
    <property type="match status" value="1"/>
</dbReference>
<dbReference type="GO" id="GO:0016757">
    <property type="term" value="F:glycosyltransferase activity"/>
    <property type="evidence" value="ECO:0007669"/>
    <property type="project" value="InterPro"/>
</dbReference>
<protein>
    <recommendedName>
        <fullName evidence="1">Glycosyl transferase family 1 domain-containing protein</fullName>
    </recommendedName>
</protein>
<evidence type="ECO:0000313" key="2">
    <source>
        <dbReference type="EMBL" id="AVR43840.1"/>
    </source>
</evidence>
<dbReference type="InterPro" id="IPR050194">
    <property type="entry name" value="Glycosyltransferase_grp1"/>
</dbReference>
<gene>
    <name evidence="2" type="ORF">C7S20_00325</name>
</gene>
<dbReference type="PANTHER" id="PTHR45947:SF3">
    <property type="entry name" value="SULFOQUINOVOSYL TRANSFERASE SQD2"/>
    <property type="match status" value="1"/>
</dbReference>
<sequence>MKRILFKIQKFPQLSETFIVNQMVIAIKLGYEVRILTEEICDINQNANQEIFEEFGLKEKLILEDYEIPVTKLRRTLKAVGLILKRPDLLGAFLKFYHNCDRKGFLPIYQFYFYTSFYNYDIIHIQFGTNKSPVDVLKKTGFLKSRIITSFHGHDLHFPINNMIPAKGYYDDLFKIADILVCNTPFLKRKLKVLNAPEQKIRIVPVTVNTRYFKPVVESTKKNDEVKLITIGRLDELKGQAYGIKAVDILIKKGLNVKYILAGTGEYQEKLKKLVGDLGLNQSVYFKGRVSQSQVCRLLQESDIFLMTSVTNDVGMQESQGLVTAEAQACGLPIVAFDTGGVKYTLINGKTGFLCKEKDLKDFSSKIEMLIKDSVLREEMGINARKFIEEEYSEVSVMDKWKEIYG</sequence>
<dbReference type="SUPFAM" id="SSF53756">
    <property type="entry name" value="UDP-Glycosyltransferase/glycogen phosphorylase"/>
    <property type="match status" value="1"/>
</dbReference>
<reference evidence="3" key="1">
    <citation type="submission" date="2018-03" db="EMBL/GenBank/DDBJ databases">
        <title>Gramella fulva sp. nov., isolated from a dry surface of tidal flat.</title>
        <authorList>
            <person name="Hwang S.H."/>
            <person name="Hwang W.M."/>
            <person name="Kang K."/>
            <person name="Ahn T.-Y."/>
        </authorList>
    </citation>
    <scope>NUCLEOTIDE SEQUENCE [LARGE SCALE GENOMIC DNA]</scope>
    <source>
        <strain evidence="3">SH35</strain>
    </source>
</reference>